<dbReference type="OMA" id="MRQHSAK"/>
<evidence type="ECO:0000313" key="18">
    <source>
        <dbReference type="EMBL" id="ELR13010.1"/>
    </source>
</evidence>
<dbReference type="Gene3D" id="1.25.10.10">
    <property type="entry name" value="Leucine-rich Repeat Variant"/>
    <property type="match status" value="4"/>
</dbReference>
<dbReference type="GO" id="GO:0010972">
    <property type="term" value="P:negative regulation of G2/M transition of mitotic cell cycle"/>
    <property type="evidence" value="ECO:0007669"/>
    <property type="project" value="UniProtKB-ARBA"/>
</dbReference>
<evidence type="ECO:0000256" key="3">
    <source>
        <dbReference type="ARBA" id="ARBA00022679"/>
    </source>
</evidence>
<evidence type="ECO:0000256" key="5">
    <source>
        <dbReference type="ARBA" id="ARBA00022741"/>
    </source>
</evidence>
<dbReference type="Gene3D" id="1.10.1070.11">
    <property type="entry name" value="Phosphatidylinositol 3-/4-kinase, catalytic domain"/>
    <property type="match status" value="1"/>
</dbReference>
<dbReference type="GO" id="GO:0044877">
    <property type="term" value="F:protein-containing complex binding"/>
    <property type="evidence" value="ECO:0007669"/>
    <property type="project" value="InterPro"/>
</dbReference>
<dbReference type="GO" id="GO:0031931">
    <property type="term" value="C:TORC1 complex"/>
    <property type="evidence" value="ECO:0007669"/>
    <property type="project" value="TreeGrafter"/>
</dbReference>
<keyword evidence="8" id="KW-0469">Meiosis</keyword>
<dbReference type="PROSITE" id="PS00915">
    <property type="entry name" value="PI3_4_KINASE_1"/>
    <property type="match status" value="1"/>
</dbReference>
<dbReference type="GO" id="GO:0106310">
    <property type="term" value="F:protein serine kinase activity"/>
    <property type="evidence" value="ECO:0007669"/>
    <property type="project" value="RHEA"/>
</dbReference>
<feature type="region of interest" description="Disordered" evidence="13">
    <location>
        <begin position="2167"/>
        <end position="2206"/>
    </location>
</feature>
<evidence type="ECO:0000256" key="9">
    <source>
        <dbReference type="ARBA" id="ARBA00023306"/>
    </source>
</evidence>
<keyword evidence="5 12" id="KW-0547">Nucleotide-binding</keyword>
<dbReference type="InterPro" id="IPR026683">
    <property type="entry name" value="TOR_cat"/>
</dbReference>
<dbReference type="FunFam" id="3.30.1010.10:FF:000004">
    <property type="entry name" value="Serine/threonine-protein kinase TOR"/>
    <property type="match status" value="1"/>
</dbReference>
<feature type="domain" description="PI3K/PI4K catalytic" evidence="15">
    <location>
        <begin position="1955"/>
        <end position="2269"/>
    </location>
</feature>
<dbReference type="GO" id="GO:0045944">
    <property type="term" value="P:positive regulation of transcription by RNA polymerase II"/>
    <property type="evidence" value="ECO:0007669"/>
    <property type="project" value="UniProtKB-ARBA"/>
</dbReference>
<dbReference type="SMART" id="SM01345">
    <property type="entry name" value="Rapamycin_bind"/>
    <property type="match status" value="1"/>
</dbReference>
<dbReference type="PROSITE" id="PS51190">
    <property type="entry name" value="FATC"/>
    <property type="match status" value="1"/>
</dbReference>
<comment type="catalytic activity">
    <reaction evidence="10 12">
        <text>L-threonyl-[protein] + ATP = O-phospho-L-threonyl-[protein] + ADP + H(+)</text>
        <dbReference type="Rhea" id="RHEA:46608"/>
        <dbReference type="Rhea" id="RHEA-COMP:11060"/>
        <dbReference type="Rhea" id="RHEA-COMP:11605"/>
        <dbReference type="ChEBI" id="CHEBI:15378"/>
        <dbReference type="ChEBI" id="CHEBI:30013"/>
        <dbReference type="ChEBI" id="CHEBI:30616"/>
        <dbReference type="ChEBI" id="CHEBI:61977"/>
        <dbReference type="ChEBI" id="CHEBI:456216"/>
        <dbReference type="EC" id="2.7.11.1"/>
    </reaction>
</comment>
<dbReference type="PROSITE" id="PS00916">
    <property type="entry name" value="PI3_4_KINASE_2"/>
    <property type="match status" value="1"/>
</dbReference>
<evidence type="ECO:0000259" key="15">
    <source>
        <dbReference type="PROSITE" id="PS50290"/>
    </source>
</evidence>
<dbReference type="VEuPathDB" id="AmoebaDB:ACA1_096830"/>
<dbReference type="GO" id="GO:1901992">
    <property type="term" value="P:positive regulation of mitotic cell cycle phase transition"/>
    <property type="evidence" value="ECO:0007669"/>
    <property type="project" value="UniProtKB-ARBA"/>
</dbReference>
<dbReference type="Pfam" id="PF02260">
    <property type="entry name" value="FATC"/>
    <property type="match status" value="1"/>
</dbReference>
<dbReference type="InterPro" id="IPR024585">
    <property type="entry name" value="mTOR_dom"/>
</dbReference>
<dbReference type="Pfam" id="PF00454">
    <property type="entry name" value="PI3_PI4_kinase"/>
    <property type="match status" value="1"/>
</dbReference>
<dbReference type="InterPro" id="IPR036940">
    <property type="entry name" value="PI3/4_kinase_cat_sf"/>
</dbReference>
<dbReference type="EMBL" id="KB008103">
    <property type="protein sequence ID" value="ELR13010.1"/>
    <property type="molecule type" value="Genomic_DNA"/>
</dbReference>
<accession>L8GIV8</accession>
<dbReference type="FunFam" id="1.20.120.150:FF:000001">
    <property type="entry name" value="Serine/threonine-protein kinase TOR"/>
    <property type="match status" value="1"/>
</dbReference>
<keyword evidence="2 12" id="KW-0723">Serine/threonine-protein kinase</keyword>
<keyword evidence="14" id="KW-1133">Transmembrane helix</keyword>
<evidence type="ECO:0000313" key="19">
    <source>
        <dbReference type="Proteomes" id="UP000011083"/>
    </source>
</evidence>
<dbReference type="InterPro" id="IPR016024">
    <property type="entry name" value="ARM-type_fold"/>
</dbReference>
<dbReference type="STRING" id="1257118.L8GIV8"/>
<dbReference type="InterPro" id="IPR000403">
    <property type="entry name" value="PI3/4_kinase_cat_dom"/>
</dbReference>
<keyword evidence="4" id="KW-0677">Repeat</keyword>
<dbReference type="PANTHER" id="PTHR11139">
    <property type="entry name" value="ATAXIA TELANGIECTASIA MUTATED ATM -RELATED"/>
    <property type="match status" value="1"/>
</dbReference>
<evidence type="ECO:0000256" key="1">
    <source>
        <dbReference type="ARBA" id="ARBA00011031"/>
    </source>
</evidence>
<evidence type="ECO:0000256" key="12">
    <source>
        <dbReference type="RuleBase" id="RU364109"/>
    </source>
</evidence>
<keyword evidence="19" id="KW-1185">Reference proteome</keyword>
<evidence type="ECO:0000256" key="6">
    <source>
        <dbReference type="ARBA" id="ARBA00022777"/>
    </source>
</evidence>
<keyword evidence="9" id="KW-0131">Cell cycle</keyword>
<dbReference type="OrthoDB" id="381190at2759"/>
<dbReference type="GO" id="GO:0031932">
    <property type="term" value="C:TORC2 complex"/>
    <property type="evidence" value="ECO:0007669"/>
    <property type="project" value="TreeGrafter"/>
</dbReference>
<evidence type="ECO:0000256" key="8">
    <source>
        <dbReference type="ARBA" id="ARBA00023254"/>
    </source>
</evidence>
<dbReference type="KEGG" id="acan:ACA1_096830"/>
<organism evidence="18 19">
    <name type="scientific">Acanthamoeba castellanii (strain ATCC 30010 / Neff)</name>
    <dbReference type="NCBI Taxonomy" id="1257118"/>
    <lineage>
        <taxon>Eukaryota</taxon>
        <taxon>Amoebozoa</taxon>
        <taxon>Discosea</taxon>
        <taxon>Longamoebia</taxon>
        <taxon>Centramoebida</taxon>
        <taxon>Acanthamoebidae</taxon>
        <taxon>Acanthamoeba</taxon>
    </lineage>
</organism>
<feature type="transmembrane region" description="Helical" evidence="14">
    <location>
        <begin position="1379"/>
        <end position="1407"/>
    </location>
</feature>
<dbReference type="SMART" id="SM01343">
    <property type="entry name" value="FATC"/>
    <property type="match status" value="1"/>
</dbReference>
<dbReference type="Gene3D" id="3.30.1010.10">
    <property type="entry name" value="Phosphatidylinositol 3-kinase Catalytic Subunit, Chain A, domain 4"/>
    <property type="match status" value="1"/>
</dbReference>
<feature type="domain" description="FAT" evidence="16">
    <location>
        <begin position="1219"/>
        <end position="1780"/>
    </location>
</feature>
<evidence type="ECO:0000256" key="11">
    <source>
        <dbReference type="ARBA" id="ARBA00048679"/>
    </source>
</evidence>
<dbReference type="PROSITE" id="PS50290">
    <property type="entry name" value="PI3_4_KINASE_3"/>
    <property type="match status" value="1"/>
</dbReference>
<dbReference type="InterPro" id="IPR003151">
    <property type="entry name" value="PIK-rel_kinase_FAT"/>
</dbReference>
<dbReference type="InterPro" id="IPR011009">
    <property type="entry name" value="Kinase-like_dom_sf"/>
</dbReference>
<dbReference type="FunFam" id="1.25.10.10:FF:000371">
    <property type="entry name" value="Serine/threonine-protein kinase TOR"/>
    <property type="match status" value="1"/>
</dbReference>
<evidence type="ECO:0000259" key="16">
    <source>
        <dbReference type="PROSITE" id="PS51189"/>
    </source>
</evidence>
<keyword evidence="6 12" id="KW-0418">Kinase</keyword>
<dbReference type="Pfam" id="PF23593">
    <property type="entry name" value="HEAT_ATR"/>
    <property type="match status" value="1"/>
</dbReference>
<dbReference type="GO" id="GO:0005634">
    <property type="term" value="C:nucleus"/>
    <property type="evidence" value="ECO:0007669"/>
    <property type="project" value="TreeGrafter"/>
</dbReference>
<dbReference type="Pfam" id="PF02259">
    <property type="entry name" value="FAT"/>
    <property type="match status" value="1"/>
</dbReference>
<keyword evidence="7 12" id="KW-0067">ATP-binding</keyword>
<evidence type="ECO:0000256" key="2">
    <source>
        <dbReference type="ARBA" id="ARBA00022527"/>
    </source>
</evidence>
<dbReference type="GO" id="GO:0051321">
    <property type="term" value="P:meiotic cell cycle"/>
    <property type="evidence" value="ECO:0007669"/>
    <property type="project" value="UniProtKB-KW"/>
</dbReference>
<dbReference type="InterPro" id="IPR057564">
    <property type="entry name" value="HEAT_ATR"/>
</dbReference>
<evidence type="ECO:0000256" key="7">
    <source>
        <dbReference type="ARBA" id="ARBA00022840"/>
    </source>
</evidence>
<dbReference type="InterPro" id="IPR009076">
    <property type="entry name" value="FRB_dom"/>
</dbReference>
<dbReference type="Proteomes" id="UP000011083">
    <property type="component" value="Unassembled WGS sequence"/>
</dbReference>
<comment type="similarity">
    <text evidence="1 12">Belongs to the PI3/PI4-kinase family.</text>
</comment>
<keyword evidence="3 12" id="KW-0808">Transferase</keyword>
<dbReference type="PROSITE" id="PS51189">
    <property type="entry name" value="FAT"/>
    <property type="match status" value="1"/>
</dbReference>
<dbReference type="InterPro" id="IPR014009">
    <property type="entry name" value="PIK_FAT"/>
</dbReference>
<dbReference type="SUPFAM" id="SSF48371">
    <property type="entry name" value="ARM repeat"/>
    <property type="match status" value="2"/>
</dbReference>
<dbReference type="SMART" id="SM00146">
    <property type="entry name" value="PI3Kc"/>
    <property type="match status" value="1"/>
</dbReference>
<gene>
    <name evidence="18" type="ORF">ACA1_096830</name>
</gene>
<dbReference type="InterPro" id="IPR011989">
    <property type="entry name" value="ARM-like"/>
</dbReference>
<feature type="domain" description="FATC" evidence="17">
    <location>
        <begin position="2253"/>
        <end position="2285"/>
    </location>
</feature>
<dbReference type="Pfam" id="PF11865">
    <property type="entry name" value="mTOR_dom"/>
    <property type="match status" value="1"/>
</dbReference>
<dbReference type="InterPro" id="IPR036738">
    <property type="entry name" value="FRB_sf"/>
</dbReference>
<dbReference type="SUPFAM" id="SSF56112">
    <property type="entry name" value="Protein kinase-like (PK-like)"/>
    <property type="match status" value="1"/>
</dbReference>
<dbReference type="CDD" id="cd05169">
    <property type="entry name" value="PIKKc_TOR"/>
    <property type="match status" value="1"/>
</dbReference>
<protein>
    <recommendedName>
        <fullName evidence="12">Serine/threonine-protein kinase TOR</fullName>
        <ecNumber evidence="12">2.7.11.1</ecNumber>
    </recommendedName>
</protein>
<dbReference type="PANTHER" id="PTHR11139:SF9">
    <property type="entry name" value="SERINE_THREONINE-PROTEIN KINASE MTOR"/>
    <property type="match status" value="1"/>
</dbReference>
<dbReference type="InterPro" id="IPR050517">
    <property type="entry name" value="DDR_Repair_Kinase"/>
</dbReference>
<dbReference type="GO" id="GO:0005737">
    <property type="term" value="C:cytoplasm"/>
    <property type="evidence" value="ECO:0007669"/>
    <property type="project" value="TreeGrafter"/>
</dbReference>
<evidence type="ECO:0000256" key="4">
    <source>
        <dbReference type="ARBA" id="ARBA00022737"/>
    </source>
</evidence>
<dbReference type="GO" id="GO:0000785">
    <property type="term" value="C:chromatin"/>
    <property type="evidence" value="ECO:0007669"/>
    <property type="project" value="UniProtKB-ARBA"/>
</dbReference>
<dbReference type="Pfam" id="PF08771">
    <property type="entry name" value="FRB_dom"/>
    <property type="match status" value="1"/>
</dbReference>
<evidence type="ECO:0000259" key="17">
    <source>
        <dbReference type="PROSITE" id="PS51190"/>
    </source>
</evidence>
<dbReference type="InterPro" id="IPR018936">
    <property type="entry name" value="PI3/4_kinase_CS"/>
</dbReference>
<dbReference type="InterPro" id="IPR003152">
    <property type="entry name" value="FATC_dom"/>
</dbReference>
<dbReference type="GeneID" id="14913227"/>
<reference evidence="18 19" key="1">
    <citation type="journal article" date="2013" name="Genome Biol.">
        <title>Genome of Acanthamoeba castellanii highlights extensive lateral gene transfer and early evolution of tyrosine kinase signaling.</title>
        <authorList>
            <person name="Clarke M."/>
            <person name="Lohan A.J."/>
            <person name="Liu B."/>
            <person name="Lagkouvardos I."/>
            <person name="Roy S."/>
            <person name="Zafar N."/>
            <person name="Bertelli C."/>
            <person name="Schilde C."/>
            <person name="Kianianmomeni A."/>
            <person name="Burglin T.R."/>
            <person name="Frech C."/>
            <person name="Turcotte B."/>
            <person name="Kopec K.O."/>
            <person name="Synnott J.M."/>
            <person name="Choo C."/>
            <person name="Paponov I."/>
            <person name="Finkler A."/>
            <person name="Soon Heng Tan C."/>
            <person name="Hutchins A.P."/>
            <person name="Weinmeier T."/>
            <person name="Rattei T."/>
            <person name="Chu J.S."/>
            <person name="Gimenez G."/>
            <person name="Irimia M."/>
            <person name="Rigden D.J."/>
            <person name="Fitzpatrick D.A."/>
            <person name="Lorenzo-Morales J."/>
            <person name="Bateman A."/>
            <person name="Chiu C.H."/>
            <person name="Tang P."/>
            <person name="Hegemann P."/>
            <person name="Fromm H."/>
            <person name="Raoult D."/>
            <person name="Greub G."/>
            <person name="Miranda-Saavedra D."/>
            <person name="Chen N."/>
            <person name="Nash P."/>
            <person name="Ginger M.L."/>
            <person name="Horn M."/>
            <person name="Schaap P."/>
            <person name="Caler L."/>
            <person name="Loftus B."/>
        </authorList>
    </citation>
    <scope>NUCLEOTIDE SEQUENCE [LARGE SCALE GENOMIC DNA]</scope>
    <source>
        <strain evidence="18 19">Neff</strain>
    </source>
</reference>
<keyword evidence="14" id="KW-0472">Membrane</keyword>
<dbReference type="Gene3D" id="1.20.120.150">
    <property type="entry name" value="FKBP12-rapamycin binding domain"/>
    <property type="match status" value="1"/>
</dbReference>
<dbReference type="EC" id="2.7.11.1" evidence="12"/>
<dbReference type="GO" id="GO:0016242">
    <property type="term" value="P:negative regulation of macroautophagy"/>
    <property type="evidence" value="ECO:0007669"/>
    <property type="project" value="TreeGrafter"/>
</dbReference>
<evidence type="ECO:0000256" key="10">
    <source>
        <dbReference type="ARBA" id="ARBA00047899"/>
    </source>
</evidence>
<dbReference type="GO" id="GO:0038202">
    <property type="term" value="P:TORC1 signaling"/>
    <property type="evidence" value="ECO:0007669"/>
    <property type="project" value="TreeGrafter"/>
</dbReference>
<dbReference type="GO" id="GO:0004674">
    <property type="term" value="F:protein serine/threonine kinase activity"/>
    <property type="evidence" value="ECO:0007669"/>
    <property type="project" value="UniProtKB-KW"/>
</dbReference>
<name>L8GIV8_ACACF</name>
<dbReference type="GO" id="GO:0005524">
    <property type="term" value="F:ATP binding"/>
    <property type="evidence" value="ECO:0007669"/>
    <property type="project" value="UniProtKB-KW"/>
</dbReference>
<evidence type="ECO:0000256" key="13">
    <source>
        <dbReference type="SAM" id="MobiDB-lite"/>
    </source>
</evidence>
<proteinExistence type="inferred from homology"/>
<dbReference type="SUPFAM" id="SSF47212">
    <property type="entry name" value="FKBP12-rapamycin-binding domain of FKBP-rapamycin-associated protein (FRAP)"/>
    <property type="match status" value="1"/>
</dbReference>
<dbReference type="SMART" id="SM01346">
    <property type="entry name" value="DUF3385"/>
    <property type="match status" value="1"/>
</dbReference>
<keyword evidence="14" id="KW-0812">Transmembrane</keyword>
<sequence>MADKLKKGGNGDGDGAWSDAVLNKLLSELKNKNPEIRAKAAKKLKNHPSVLSNLLYLSPVATQAREMSSEHFTRFMNDLTNKHIFELVNSQVVHEKIGGIMAIDKLIDIEHDENAKTTRLANYLRLGLQSNDPTVMTMAAKALGRLAQASGTLTAVFVVEFEVKRALEWLQDARHESRRYAAVLVLKELAENAPTLFYVHVASSALHDNNVSIREGAVDALHAALALISERENRLRLQWYHKIYEEAQKGLRQNTVPTIHGSLITLGELLRNTGEFMNSRFKEVCDTILKHKDHKEKIIKRTVISLLPRLAAFASEEFVLNYLNVCMQTLLAVLKKDGKNEERASAFIALGEIAHSVGTNIKPYLEQLIGILKSALNVKNKSYCLQSLTCVSMISPVVGVAMQKDMHEILDLMFSGGLNPTLTDALTELAIHIPSMLPMIQEKLMDQLSIVLAGRPFTHPGNRTTKLRKSISVQPSITVGSQPIYADKPAAIQLALKTLGSFNLQEKLLTEFVREVVVGFLDDDDPSIRKAAALTCSSLLVRSNTHAPTRGQLAVVIGEVLEKLLIVGIADPDSSIRKTVLSCLDSRFDHHLAQAENLRSLFIALNDEVFEIRELAITTIGRLTIRNPAYVMPSLRKTLIQLLTELEFSGDSRNKEESARLLGHLIRSSQRLIKPYVEPILNALLPKLKDTNPRVASCVLATLGELATVGGEDMTPHIPQLLPLIIDTLQDQSSVVKREVALRTLGQLAESSGYVIEPFVKYPKLLEILINEIKTEQGASIRREVVKVLGILGALDPYKHKTIQIEVRKEKSEETSTGPANQLPTDSLLGMGSEEYYLTHHTTVIQAVMLIFKSLGLKCIPFLPQIMPPFLQCMRTKETGFLKFLFKQLGLLVAIVKQHIRDYLDEIFSLIKEYWETSLLDQIITLVEVLSQALNDEFKVYLPELIPQMLNVLHTDRTKERDATQNILHALELVEQADVIDSQVRILATQTLGRLGNKLNFSDYASRIIHPLARILDGDDLEIKHVDHGDALGSDYAIFIPMVNKVLVKHRIQHSPTRLSLLKNQPLVLEGAEAIEAQRKHAESNASSEMFAMGTGSKLKMNEPKLRKAWEASNRSTKDDWHDWMRRFSVELLQQSPSPALRSCLSMAQVYPSLARELFNAGFVSCWTELHEQYQDQCVYSLEMALNAPSIPPEILQKLLNLAEFMEHDDKPLPIDIKTLGALADKCAAFAKALHYKEIEFQTSPATTCEALISINNQLDLPEAAVGILLYAQQNYDIELKESWYEKLQRWDQAKEVYERKQKARPDDIELTMGRMRCHHALAEWEELTKLAEGIWPKADKSTRQRMAPLAAGAAWNLRLWKNIEDYIGVMPDNTVPTIILIIIIIIIIITFIIIAFIIIAFIIIAFKKTHQPDGTFFKAILNLHKENYEEAHKYINRTRELLDTELRALVGESYNRAYKVVVKVQQLSEMEEVINYKQSVDAEDRKAMIRTIWTKRLKGCQRNVEVWQDMLAVRSMVIPPIEDMDNWLKFSSLCRKSGHMRLSYKTLVNLLGFDPAPTSLDKFASHPYPGVTFHYLKHMYDAGDKKDAFERLRVFTRNLQDDAKLLARCHLTLGQWESELHDNLSESTIPHILASFKAATEYDDHWYKAWHSWALSNFEVITHYQKLAQPDKITPHLVPAVAGFFRSIALAPQGKSLQDTLRLLTLWFKYADKKKVEEALIEGFNTVSIDTWLQVVPQLIARIHSPVPSVACMVHDLLTNVGREHPQALVYPLSVASKSQASARVSAANSILDKMRKHYNSLVEAALLVSKELIRVAILWHEMWHEGLNEASRLYFSNRDVEGMFKKLQPLHEMLDKGPETLREVSFQQAYGRDLQEALEWCKKYSRSNKVSDLNQAWELYYHVFRRLDKQLLQMTTFELQYVSPNLLEAHDLELAVPGTYEAHTDEVVKIASFAPSLSVIMSKQRPRKLSMFGSDGKEYTFLLKGHEDLRQDERVMQLFGLINTLLANDRETANRHLSIQRYAIIPLSPNSGLIGWVPNHDTLHALIKDYRESRKILINLELKLMVQMANASTCDALSLIQKVEVFEHALENTQGSDLDKVLWLKSPNSEVWLDRRTNYTRSLAVMSMVGYILGLGDRHPSNLMLDRHTGKITHIDFGDCFEPKMRQRSSSEQDDGDLLESPSRGETPEIFSPPSGGSPHTGTYRSKSILSRAVANAELASGTENGLNERALKVIDRVSAKLRGKDFSKEQSLDVPQQVQRLIDQATSHENLCQCWTGWCPFW</sequence>
<evidence type="ECO:0000256" key="14">
    <source>
        <dbReference type="SAM" id="Phobius"/>
    </source>
</evidence>
<comment type="catalytic activity">
    <reaction evidence="11">
        <text>L-seryl-[protein] + ATP = O-phospho-L-seryl-[protein] + ADP + H(+)</text>
        <dbReference type="Rhea" id="RHEA:17989"/>
        <dbReference type="Rhea" id="RHEA-COMP:9863"/>
        <dbReference type="Rhea" id="RHEA-COMP:11604"/>
        <dbReference type="ChEBI" id="CHEBI:15378"/>
        <dbReference type="ChEBI" id="CHEBI:29999"/>
        <dbReference type="ChEBI" id="CHEBI:30616"/>
        <dbReference type="ChEBI" id="CHEBI:83421"/>
        <dbReference type="ChEBI" id="CHEBI:456216"/>
        <dbReference type="EC" id="2.7.11.1"/>
    </reaction>
</comment>
<dbReference type="RefSeq" id="XP_004335023.1">
    <property type="nucleotide sequence ID" value="XM_004334975.1"/>
</dbReference>